<dbReference type="AlphaFoldDB" id="A0A1B1Z5J9"/>
<dbReference type="CDD" id="cd11531">
    <property type="entry name" value="NTP-PPase_BsYpjD"/>
    <property type="match status" value="1"/>
</dbReference>
<proteinExistence type="predicted"/>
<dbReference type="STRING" id="255247.ABE41_011735"/>
<dbReference type="PIRSF" id="PIRSF029904">
    <property type="entry name" value="UCP029904_pph"/>
    <property type="match status" value="1"/>
</dbReference>
<name>A0A1B1Z5J9_9BACL</name>
<dbReference type="PANTHER" id="PTHR42692:SF1">
    <property type="entry name" value="NUCLEOTIDE PYROPHOSPHOHYDROLASE"/>
    <property type="match status" value="1"/>
</dbReference>
<dbReference type="InterPro" id="IPR004518">
    <property type="entry name" value="MazG-like_dom"/>
</dbReference>
<dbReference type="Proteomes" id="UP000077412">
    <property type="component" value="Chromosome"/>
</dbReference>
<protein>
    <submittedName>
        <fullName evidence="2">Nucleotide pyrophosphohydrolase</fullName>
    </submittedName>
</protein>
<dbReference type="RefSeq" id="WP_066290414.1">
    <property type="nucleotide sequence ID" value="NZ_CP016761.1"/>
</dbReference>
<sequence length="115" mass="13261">MANRTLKESQDVVDQYISQFKEGYFSPLAMLARLTEELGELAREVNHHYGEKPKKSSEDAKTVEEELGDMFFVLICLANSLNIDLDEALSTVMNKFQTRDKDRWTRIDEGERNNG</sequence>
<evidence type="ECO:0000313" key="2">
    <source>
        <dbReference type="EMBL" id="ANX12681.1"/>
    </source>
</evidence>
<gene>
    <name evidence="2" type="ORF">ABE41_011735</name>
</gene>
<evidence type="ECO:0000313" key="3">
    <source>
        <dbReference type="Proteomes" id="UP000077412"/>
    </source>
</evidence>
<keyword evidence="3" id="KW-1185">Reference proteome</keyword>
<dbReference type="OrthoDB" id="9807397at2"/>
<dbReference type="InterPro" id="IPR012359">
    <property type="entry name" value="MazG-related_YpjD"/>
</dbReference>
<feature type="domain" description="NTP pyrophosphohydrolase MazG-like" evidence="1">
    <location>
        <begin position="25"/>
        <end position="104"/>
    </location>
</feature>
<reference evidence="2 3" key="1">
    <citation type="submission" date="2016-08" db="EMBL/GenBank/DDBJ databases">
        <title>Complete genome sequence of Fictibacillus arsenicus G25-54, a strain with toxicity to nematodes and a potential arsenic-resistance activity.</title>
        <authorList>
            <person name="Zheng Z."/>
        </authorList>
    </citation>
    <scope>NUCLEOTIDE SEQUENCE [LARGE SCALE GENOMIC DNA]</scope>
    <source>
        <strain evidence="2 3">G25-54</strain>
    </source>
</reference>
<keyword evidence="2" id="KW-0378">Hydrolase</keyword>
<dbReference type="EMBL" id="CP016761">
    <property type="protein sequence ID" value="ANX12681.1"/>
    <property type="molecule type" value="Genomic_DNA"/>
</dbReference>
<dbReference type="InterPro" id="IPR047046">
    <property type="entry name" value="YpjD/YvdC"/>
</dbReference>
<organism evidence="2 3">
    <name type="scientific">Fictibacillus arsenicus</name>
    <dbReference type="NCBI Taxonomy" id="255247"/>
    <lineage>
        <taxon>Bacteria</taxon>
        <taxon>Bacillati</taxon>
        <taxon>Bacillota</taxon>
        <taxon>Bacilli</taxon>
        <taxon>Bacillales</taxon>
        <taxon>Fictibacillaceae</taxon>
        <taxon>Fictibacillus</taxon>
    </lineage>
</organism>
<dbReference type="PANTHER" id="PTHR42692">
    <property type="entry name" value="NUCLEOTIDE PYROPHOSPHOHYDROLASE"/>
    <property type="match status" value="1"/>
</dbReference>
<dbReference type="GO" id="GO:0016787">
    <property type="term" value="F:hydrolase activity"/>
    <property type="evidence" value="ECO:0007669"/>
    <property type="project" value="UniProtKB-KW"/>
</dbReference>
<dbReference type="KEGG" id="far:ABE41_011735"/>
<dbReference type="Pfam" id="PF03819">
    <property type="entry name" value="MazG"/>
    <property type="match status" value="1"/>
</dbReference>
<dbReference type="SUPFAM" id="SSF101386">
    <property type="entry name" value="all-alpha NTP pyrophosphatases"/>
    <property type="match status" value="1"/>
</dbReference>
<accession>A0A1B1Z5J9</accession>
<evidence type="ECO:0000259" key="1">
    <source>
        <dbReference type="Pfam" id="PF03819"/>
    </source>
</evidence>
<dbReference type="Gene3D" id="1.10.287.1080">
    <property type="entry name" value="MazG-like"/>
    <property type="match status" value="1"/>
</dbReference>